<dbReference type="EMBL" id="BT060745">
    <property type="protein sequence ID" value="ACN25442.1"/>
    <property type="molecule type" value="mRNA"/>
</dbReference>
<protein>
    <submittedName>
        <fullName evidence="1">Uncharacterized protein</fullName>
    </submittedName>
</protein>
<dbReference type="AlphaFoldDB" id="C0HEI9"/>
<name>C0HEI9_MAIZE</name>
<evidence type="ECO:0000313" key="1">
    <source>
        <dbReference type="EMBL" id="ACN25442.1"/>
    </source>
</evidence>
<organism evidence="1">
    <name type="scientific">Zea mays</name>
    <name type="common">Maize</name>
    <dbReference type="NCBI Taxonomy" id="4577"/>
    <lineage>
        <taxon>Eukaryota</taxon>
        <taxon>Viridiplantae</taxon>
        <taxon>Streptophyta</taxon>
        <taxon>Embryophyta</taxon>
        <taxon>Tracheophyta</taxon>
        <taxon>Spermatophyta</taxon>
        <taxon>Magnoliopsida</taxon>
        <taxon>Liliopsida</taxon>
        <taxon>Poales</taxon>
        <taxon>Poaceae</taxon>
        <taxon>PACMAD clade</taxon>
        <taxon>Panicoideae</taxon>
        <taxon>Andropogonodae</taxon>
        <taxon>Andropogoneae</taxon>
        <taxon>Tripsacinae</taxon>
        <taxon>Zea</taxon>
    </lineage>
</organism>
<reference evidence="1" key="1">
    <citation type="journal article" date="2009" name="PLoS Genet.">
        <title>Sequencing, mapping, and analysis of 27,455 maize full-length cDNAs.</title>
        <authorList>
            <person name="Soderlund C."/>
            <person name="Descour A."/>
            <person name="Kudrna D."/>
            <person name="Bomhoff M."/>
            <person name="Boyd L."/>
            <person name="Currie J."/>
            <person name="Angelova A."/>
            <person name="Collura K."/>
            <person name="Wissotski M."/>
            <person name="Ashley E."/>
            <person name="Morrow D."/>
            <person name="Fernandes J."/>
            <person name="Walbot V."/>
            <person name="Yu Y."/>
        </authorList>
    </citation>
    <scope>NUCLEOTIDE SEQUENCE</scope>
    <source>
        <strain evidence="1">B73</strain>
    </source>
</reference>
<sequence>MIQRIINGILSFVSSTSRCPLSYY</sequence>
<accession>C0HEI9</accession>
<proteinExistence type="evidence at transcript level"/>